<protein>
    <submittedName>
        <fullName evidence="2">Uncharacterized protein</fullName>
    </submittedName>
</protein>
<evidence type="ECO:0000313" key="2">
    <source>
        <dbReference type="EMBL" id="CAH9059480.1"/>
    </source>
</evidence>
<comment type="caution">
    <text evidence="2">The sequence shown here is derived from an EMBL/GenBank/DDBJ whole genome shotgun (WGS) entry which is preliminary data.</text>
</comment>
<dbReference type="EMBL" id="CAMAPE010000004">
    <property type="protein sequence ID" value="CAH9059480.1"/>
    <property type="molecule type" value="Genomic_DNA"/>
</dbReference>
<organism evidence="2 3">
    <name type="scientific">Cuscuta europaea</name>
    <name type="common">European dodder</name>
    <dbReference type="NCBI Taxonomy" id="41803"/>
    <lineage>
        <taxon>Eukaryota</taxon>
        <taxon>Viridiplantae</taxon>
        <taxon>Streptophyta</taxon>
        <taxon>Embryophyta</taxon>
        <taxon>Tracheophyta</taxon>
        <taxon>Spermatophyta</taxon>
        <taxon>Magnoliopsida</taxon>
        <taxon>eudicotyledons</taxon>
        <taxon>Gunneridae</taxon>
        <taxon>Pentapetalae</taxon>
        <taxon>asterids</taxon>
        <taxon>lamiids</taxon>
        <taxon>Solanales</taxon>
        <taxon>Convolvulaceae</taxon>
        <taxon>Cuscuteae</taxon>
        <taxon>Cuscuta</taxon>
        <taxon>Cuscuta subgen. Cuscuta</taxon>
    </lineage>
</organism>
<keyword evidence="3" id="KW-1185">Reference proteome</keyword>
<feature type="region of interest" description="Disordered" evidence="1">
    <location>
        <begin position="125"/>
        <end position="144"/>
    </location>
</feature>
<dbReference type="Proteomes" id="UP001152484">
    <property type="component" value="Unassembled WGS sequence"/>
</dbReference>
<feature type="region of interest" description="Disordered" evidence="1">
    <location>
        <begin position="79"/>
        <end position="101"/>
    </location>
</feature>
<reference evidence="2" key="1">
    <citation type="submission" date="2022-07" db="EMBL/GenBank/DDBJ databases">
        <authorList>
            <person name="Macas J."/>
            <person name="Novak P."/>
            <person name="Neumann P."/>
        </authorList>
    </citation>
    <scope>NUCLEOTIDE SEQUENCE</scope>
</reference>
<proteinExistence type="predicted"/>
<gene>
    <name evidence="2" type="ORF">CEURO_LOCUS1426</name>
</gene>
<name>A0A9P0YIW5_CUSEU</name>
<evidence type="ECO:0000256" key="1">
    <source>
        <dbReference type="SAM" id="MobiDB-lite"/>
    </source>
</evidence>
<accession>A0A9P0YIW5</accession>
<evidence type="ECO:0000313" key="3">
    <source>
        <dbReference type="Proteomes" id="UP001152484"/>
    </source>
</evidence>
<dbReference type="AlphaFoldDB" id="A0A9P0YIW5"/>
<sequence>MKIQKKKKSKNVEFYRVEAFWARPDRSTGAVIACKSLLEASGRNSVAPRFYTYSSMRPEGSTDWNSINSAINVALKLLGKQSMTPPRGRRTPVKPEADTSTQRLTEKYELWCRLRHLPYGGAQCTPARSTTASVGAATPRPERR</sequence>